<organism evidence="2 3">
    <name type="scientific">Dyadobacter koreensis</name>
    <dbReference type="NCBI Taxonomy" id="408657"/>
    <lineage>
        <taxon>Bacteria</taxon>
        <taxon>Pseudomonadati</taxon>
        <taxon>Bacteroidota</taxon>
        <taxon>Cytophagia</taxon>
        <taxon>Cytophagales</taxon>
        <taxon>Spirosomataceae</taxon>
        <taxon>Dyadobacter</taxon>
    </lineage>
</organism>
<reference evidence="2 3" key="1">
    <citation type="submission" date="2016-10" db="EMBL/GenBank/DDBJ databases">
        <authorList>
            <person name="de Groot N.N."/>
        </authorList>
    </citation>
    <scope>NUCLEOTIDE SEQUENCE [LARGE SCALE GENOMIC DNA]</scope>
    <source>
        <strain evidence="2 3">DSM 19938</strain>
    </source>
</reference>
<keyword evidence="1" id="KW-1133">Transmembrane helix</keyword>
<dbReference type="STRING" id="408657.SAMN04487995_1544"/>
<accession>A0A1H6S7L5</accession>
<gene>
    <name evidence="2" type="ORF">SAMN04487995_1544</name>
</gene>
<evidence type="ECO:0000313" key="3">
    <source>
        <dbReference type="Proteomes" id="UP000199532"/>
    </source>
</evidence>
<dbReference type="Proteomes" id="UP000199532">
    <property type="component" value="Unassembled WGS sequence"/>
</dbReference>
<feature type="transmembrane region" description="Helical" evidence="1">
    <location>
        <begin position="7"/>
        <end position="28"/>
    </location>
</feature>
<proteinExistence type="predicted"/>
<evidence type="ECO:0000313" key="2">
    <source>
        <dbReference type="EMBL" id="SEI59422.1"/>
    </source>
</evidence>
<name>A0A1H6S7L5_9BACT</name>
<keyword evidence="1" id="KW-0472">Membrane</keyword>
<protein>
    <submittedName>
        <fullName evidence="2">Uncharacterized protein</fullName>
    </submittedName>
</protein>
<keyword evidence="1" id="KW-0812">Transmembrane</keyword>
<dbReference type="EMBL" id="FNXY01000002">
    <property type="protein sequence ID" value="SEI59422.1"/>
    <property type="molecule type" value="Genomic_DNA"/>
</dbReference>
<evidence type="ECO:0000256" key="1">
    <source>
        <dbReference type="SAM" id="Phobius"/>
    </source>
</evidence>
<keyword evidence="3" id="KW-1185">Reference proteome</keyword>
<sequence length="102" mass="11821">MQKWLKISMVLIGILFYLFLFFQQWFIGLNPRLFDQIVDHYAVFLAIPCAGFAALILVVILDQTYGTIKFSILQINFEGASGPIVFWILVYLSIILSIKMLW</sequence>
<feature type="transmembrane region" description="Helical" evidence="1">
    <location>
        <begin position="82"/>
        <end position="101"/>
    </location>
</feature>
<dbReference type="AlphaFoldDB" id="A0A1H6S7L5"/>
<feature type="transmembrane region" description="Helical" evidence="1">
    <location>
        <begin position="40"/>
        <end position="61"/>
    </location>
</feature>